<organism evidence="3 4">
    <name type="scientific">Clostridium aceticum</name>
    <dbReference type="NCBI Taxonomy" id="84022"/>
    <lineage>
        <taxon>Bacteria</taxon>
        <taxon>Bacillati</taxon>
        <taxon>Bacillota</taxon>
        <taxon>Clostridia</taxon>
        <taxon>Eubacteriales</taxon>
        <taxon>Clostridiaceae</taxon>
        <taxon>Clostridium</taxon>
    </lineage>
</organism>
<dbReference type="EC" id="1.2.7.3" evidence="3"/>
<dbReference type="InterPro" id="IPR052554">
    <property type="entry name" value="2-oxoglutarate_synth_KorC"/>
</dbReference>
<dbReference type="AlphaFoldDB" id="A0A0G3WFU6"/>
<feature type="domain" description="Pyruvate/ketoisovalerate oxidoreductase catalytic" evidence="2">
    <location>
        <begin position="11"/>
        <end position="173"/>
    </location>
</feature>
<evidence type="ECO:0000313" key="3">
    <source>
        <dbReference type="EMBL" id="AKL97223.1"/>
    </source>
</evidence>
<dbReference type="EMBL" id="CP009687">
    <property type="protein sequence ID" value="AKL97223.1"/>
    <property type="molecule type" value="Genomic_DNA"/>
</dbReference>
<dbReference type="Gene3D" id="3.40.920.10">
    <property type="entry name" value="Pyruvate-ferredoxin oxidoreductase, PFOR, domain III"/>
    <property type="match status" value="1"/>
</dbReference>
<dbReference type="STRING" id="84022.CACET_c37950"/>
<dbReference type="PANTHER" id="PTHR42730">
    <property type="entry name" value="2-OXOGLUTARATE SYNTHASE SUBUNIT KORC"/>
    <property type="match status" value="1"/>
</dbReference>
<dbReference type="SUPFAM" id="SSF53323">
    <property type="entry name" value="Pyruvate-ferredoxin oxidoreductase, PFOR, domain III"/>
    <property type="match status" value="1"/>
</dbReference>
<evidence type="ECO:0000256" key="1">
    <source>
        <dbReference type="ARBA" id="ARBA00023002"/>
    </source>
</evidence>
<dbReference type="PANTHER" id="PTHR42730:SF1">
    <property type="entry name" value="2-OXOGLUTARATE SYNTHASE SUBUNIT KORC"/>
    <property type="match status" value="1"/>
</dbReference>
<protein>
    <submittedName>
        <fullName evidence="3">2-oxoglutarate ferredoxin oxidoreductase subunit gamma</fullName>
        <ecNumber evidence="3">1.2.7.3</ecNumber>
    </submittedName>
</protein>
<dbReference type="GO" id="GO:0047553">
    <property type="term" value="F:2-oxoglutarate synthase activity"/>
    <property type="evidence" value="ECO:0007669"/>
    <property type="project" value="UniProtKB-EC"/>
</dbReference>
<keyword evidence="1 3" id="KW-0560">Oxidoreductase</keyword>
<dbReference type="Proteomes" id="UP000035704">
    <property type="component" value="Chromosome"/>
</dbReference>
<keyword evidence="4" id="KW-1185">Reference proteome</keyword>
<dbReference type="KEGG" id="cace:CACET_c37950"/>
<dbReference type="Pfam" id="PF01558">
    <property type="entry name" value="POR"/>
    <property type="match status" value="1"/>
</dbReference>
<sequence>MMDKIILAGFGGQGVMFLGKVLAYAGMGSNLEICWIPSYGPEMRGGTANCSVILSDEEINSPVIDYADCAILLNKPAYDKFASRIKPGGVLVVNTSLAKLDHVRGDIKIIEIPATDVANQIGNANIANMVCLGALLPNLKLIDVEKVAKAMEQLTKQKSELLKINLDAVNEGIAYVCGNNRIVYTLEKDNFTCLLELQNK</sequence>
<dbReference type="PATRIC" id="fig|84022.6.peg.3878"/>
<dbReference type="InterPro" id="IPR019752">
    <property type="entry name" value="Pyrv/ketoisovalerate_OxRed_cat"/>
</dbReference>
<dbReference type="InterPro" id="IPR002869">
    <property type="entry name" value="Pyrv_flavodox_OxRed_cen"/>
</dbReference>
<evidence type="ECO:0000313" key="4">
    <source>
        <dbReference type="Proteomes" id="UP000035704"/>
    </source>
</evidence>
<gene>
    <name evidence="3" type="ORF">CACET_c37950</name>
</gene>
<accession>A0A0G3WFU6</accession>
<proteinExistence type="predicted"/>
<reference evidence="3 4" key="1">
    <citation type="submission" date="2014-10" db="EMBL/GenBank/DDBJ databases">
        <title>Genome sequence of Clostridium aceticum DSM 1496.</title>
        <authorList>
            <person name="Poehlein A."/>
            <person name="Schiel-Bengelsdorf B."/>
            <person name="Gottschalk G."/>
            <person name="Duerre P."/>
            <person name="Daniel R."/>
        </authorList>
    </citation>
    <scope>NUCLEOTIDE SEQUENCE [LARGE SCALE GENOMIC DNA]</scope>
    <source>
        <strain evidence="3 4">DSM 1496</strain>
    </source>
</reference>
<name>A0A0G3WFU6_9CLOT</name>
<dbReference type="OrthoDB" id="9789125at2"/>
<dbReference type="RefSeq" id="WP_082058255.1">
    <property type="nucleotide sequence ID" value="NZ_CP009687.1"/>
</dbReference>
<evidence type="ECO:0000259" key="2">
    <source>
        <dbReference type="Pfam" id="PF01558"/>
    </source>
</evidence>